<evidence type="ECO:0000256" key="2">
    <source>
        <dbReference type="SAM" id="Phobius"/>
    </source>
</evidence>
<keyword evidence="2" id="KW-0472">Membrane</keyword>
<feature type="transmembrane region" description="Helical" evidence="2">
    <location>
        <begin position="7"/>
        <end position="29"/>
    </location>
</feature>
<name>A0A6A6RLY3_9PLEO</name>
<feature type="compositionally biased region" description="Polar residues" evidence="1">
    <location>
        <begin position="108"/>
        <end position="122"/>
    </location>
</feature>
<keyword evidence="4" id="KW-1185">Reference proteome</keyword>
<sequence length="193" mass="20864">MASLLTSYLLILTGINASILLVLAPYTWYYGVIVYPIRNQATQSLNGTGSCAPQTIELAILSFSNMLLCVIIALATLWCAVSMLRAMTVIFADMAATSGLTTNTNTTPGFCQSKSNTTPTRENTADPDRAPAVPDPSTTTNPNVFSQYVSNQYAANDNVPPGAYTDTSYVDPTPAQFPLKEGRLAYVTRFKKR</sequence>
<keyword evidence="2" id="KW-0812">Transmembrane</keyword>
<organism evidence="3 4">
    <name type="scientific">Massarina eburnea CBS 473.64</name>
    <dbReference type="NCBI Taxonomy" id="1395130"/>
    <lineage>
        <taxon>Eukaryota</taxon>
        <taxon>Fungi</taxon>
        <taxon>Dikarya</taxon>
        <taxon>Ascomycota</taxon>
        <taxon>Pezizomycotina</taxon>
        <taxon>Dothideomycetes</taxon>
        <taxon>Pleosporomycetidae</taxon>
        <taxon>Pleosporales</taxon>
        <taxon>Massarineae</taxon>
        <taxon>Massarinaceae</taxon>
        <taxon>Massarina</taxon>
    </lineage>
</organism>
<dbReference type="EMBL" id="MU006806">
    <property type="protein sequence ID" value="KAF2635521.1"/>
    <property type="molecule type" value="Genomic_DNA"/>
</dbReference>
<dbReference type="AlphaFoldDB" id="A0A6A6RLY3"/>
<feature type="region of interest" description="Disordered" evidence="1">
    <location>
        <begin position="106"/>
        <end position="141"/>
    </location>
</feature>
<evidence type="ECO:0000313" key="4">
    <source>
        <dbReference type="Proteomes" id="UP000799753"/>
    </source>
</evidence>
<gene>
    <name evidence="3" type="ORF">P280DRAFT_523065</name>
</gene>
<evidence type="ECO:0000313" key="3">
    <source>
        <dbReference type="EMBL" id="KAF2635521.1"/>
    </source>
</evidence>
<proteinExistence type="predicted"/>
<keyword evidence="2" id="KW-1133">Transmembrane helix</keyword>
<dbReference type="Proteomes" id="UP000799753">
    <property type="component" value="Unassembled WGS sequence"/>
</dbReference>
<evidence type="ECO:0000256" key="1">
    <source>
        <dbReference type="SAM" id="MobiDB-lite"/>
    </source>
</evidence>
<accession>A0A6A6RLY3</accession>
<reference evidence="3" key="1">
    <citation type="journal article" date="2020" name="Stud. Mycol.">
        <title>101 Dothideomycetes genomes: a test case for predicting lifestyles and emergence of pathogens.</title>
        <authorList>
            <person name="Haridas S."/>
            <person name="Albert R."/>
            <person name="Binder M."/>
            <person name="Bloem J."/>
            <person name="Labutti K."/>
            <person name="Salamov A."/>
            <person name="Andreopoulos B."/>
            <person name="Baker S."/>
            <person name="Barry K."/>
            <person name="Bills G."/>
            <person name="Bluhm B."/>
            <person name="Cannon C."/>
            <person name="Castanera R."/>
            <person name="Culley D."/>
            <person name="Daum C."/>
            <person name="Ezra D."/>
            <person name="Gonzalez J."/>
            <person name="Henrissat B."/>
            <person name="Kuo A."/>
            <person name="Liang C."/>
            <person name="Lipzen A."/>
            <person name="Lutzoni F."/>
            <person name="Magnuson J."/>
            <person name="Mondo S."/>
            <person name="Nolan M."/>
            <person name="Ohm R."/>
            <person name="Pangilinan J."/>
            <person name="Park H.-J."/>
            <person name="Ramirez L."/>
            <person name="Alfaro M."/>
            <person name="Sun H."/>
            <person name="Tritt A."/>
            <person name="Yoshinaga Y."/>
            <person name="Zwiers L.-H."/>
            <person name="Turgeon B."/>
            <person name="Goodwin S."/>
            <person name="Spatafora J."/>
            <person name="Crous P."/>
            <person name="Grigoriev I."/>
        </authorList>
    </citation>
    <scope>NUCLEOTIDE SEQUENCE</scope>
    <source>
        <strain evidence="3">CBS 473.64</strain>
    </source>
</reference>
<feature type="transmembrane region" description="Helical" evidence="2">
    <location>
        <begin position="58"/>
        <end position="81"/>
    </location>
</feature>
<protein>
    <submittedName>
        <fullName evidence="3">Uncharacterized protein</fullName>
    </submittedName>
</protein>